<reference evidence="1" key="1">
    <citation type="submission" date="2022-06" db="EMBL/GenBank/DDBJ databases">
        <title>Gracilimonas sp. CAU 1638 isolated from sea sediment.</title>
        <authorList>
            <person name="Kim W."/>
        </authorList>
    </citation>
    <scope>NUCLEOTIDE SEQUENCE</scope>
    <source>
        <strain evidence="1">CAU 1638</strain>
    </source>
</reference>
<dbReference type="EMBL" id="JANDBC010000002">
    <property type="protein sequence ID" value="MCP9292119.1"/>
    <property type="molecule type" value="Genomic_DNA"/>
</dbReference>
<dbReference type="AlphaFoldDB" id="A0A9X2L4G4"/>
<organism evidence="1 2">
    <name type="scientific">Gracilimonas sediminicola</name>
    <dbReference type="NCBI Taxonomy" id="2952158"/>
    <lineage>
        <taxon>Bacteria</taxon>
        <taxon>Pseudomonadati</taxon>
        <taxon>Balneolota</taxon>
        <taxon>Balneolia</taxon>
        <taxon>Balneolales</taxon>
        <taxon>Balneolaceae</taxon>
        <taxon>Gracilimonas</taxon>
    </lineage>
</organism>
<proteinExistence type="predicted"/>
<sequence>MDEDEQPVLIYQSDSVHGFGIEPVYSYSAEEEFEDACQKALEELNSNLFMSVYIEEFQANDYSTYNFPELSIRDTVLTFGENIVKQDSVIIDEQAVCVAAPANKSSDINVEVPALAKLFVGPQKVGDTWFAVGKTRATSYNPSLAWMKAKNNALQDLTKALRISVQSIERQLEEGDYTQSGGITYFKSNLIYNGIYNVRRYTTHKSFLTVIAVKESDVIEY</sequence>
<comment type="caution">
    <text evidence="1">The sequence shown here is derived from an EMBL/GenBank/DDBJ whole genome shotgun (WGS) entry which is preliminary data.</text>
</comment>
<evidence type="ECO:0000313" key="1">
    <source>
        <dbReference type="EMBL" id="MCP9292119.1"/>
    </source>
</evidence>
<protein>
    <submittedName>
        <fullName evidence="1">Uncharacterized protein</fullName>
    </submittedName>
</protein>
<dbReference type="Proteomes" id="UP001139125">
    <property type="component" value="Unassembled WGS sequence"/>
</dbReference>
<dbReference type="RefSeq" id="WP_255134993.1">
    <property type="nucleotide sequence ID" value="NZ_JANDBC010000002.1"/>
</dbReference>
<name>A0A9X2L4G4_9BACT</name>
<keyword evidence="2" id="KW-1185">Reference proteome</keyword>
<gene>
    <name evidence="1" type="ORF">NM125_11065</name>
</gene>
<accession>A0A9X2L4G4</accession>
<evidence type="ECO:0000313" key="2">
    <source>
        <dbReference type="Proteomes" id="UP001139125"/>
    </source>
</evidence>